<keyword evidence="2" id="KW-1185">Reference proteome</keyword>
<evidence type="ECO:0000313" key="2">
    <source>
        <dbReference type="Proteomes" id="UP000447434"/>
    </source>
</evidence>
<dbReference type="EMBL" id="WOCE01000012">
    <property type="protein sequence ID" value="KAE9602847.1"/>
    <property type="molecule type" value="Genomic_DNA"/>
</dbReference>
<accession>A0A6A4PMS5</accession>
<dbReference type="Proteomes" id="UP000447434">
    <property type="component" value="Chromosome 12"/>
</dbReference>
<name>A0A6A4PMS5_LUPAL</name>
<dbReference type="OrthoDB" id="1412409at2759"/>
<comment type="caution">
    <text evidence="1">The sequence shown here is derived from an EMBL/GenBank/DDBJ whole genome shotgun (WGS) entry which is preliminary data.</text>
</comment>
<protein>
    <submittedName>
        <fullName evidence="1">Putative stress up-regulated Nod 19</fullName>
    </submittedName>
</protein>
<gene>
    <name evidence="1" type="ORF">Lalb_Chr12g0203901</name>
</gene>
<dbReference type="PANTHER" id="PTHR33390">
    <property type="entry name" value="STRESS UP-REGULATED NOD 19 PROTEIN"/>
    <property type="match status" value="1"/>
</dbReference>
<evidence type="ECO:0000313" key="1">
    <source>
        <dbReference type="EMBL" id="KAE9602847.1"/>
    </source>
</evidence>
<sequence>MNNKRFLNLLQVEYSIIPENGDRKPVHVQKANIPLEKGGYLIYGVAHQHGGSAGSTLYGQDGRILCNSRPRYGTGKEAGNEKGYLVAMSECLPKPGSVKIHDNEILTLESRYNNTYLTGLMGHFYIFVAEKLQQ</sequence>
<reference evidence="2" key="1">
    <citation type="journal article" date="2020" name="Nat. Commun.">
        <title>Genome sequence of the cluster root forming white lupin.</title>
        <authorList>
            <person name="Hufnagel B."/>
            <person name="Marques A."/>
            <person name="Soriano A."/>
            <person name="Marques L."/>
            <person name="Divol F."/>
            <person name="Doumas P."/>
            <person name="Sallet E."/>
            <person name="Mancinotti D."/>
            <person name="Carrere S."/>
            <person name="Marande W."/>
            <person name="Arribat S."/>
            <person name="Keller J."/>
            <person name="Huneau C."/>
            <person name="Blein T."/>
            <person name="Aime D."/>
            <person name="Laguerre M."/>
            <person name="Taylor J."/>
            <person name="Schubert V."/>
            <person name="Nelson M."/>
            <person name="Geu-Flores F."/>
            <person name="Crespi M."/>
            <person name="Gallardo-Guerrero K."/>
            <person name="Delaux P.-M."/>
            <person name="Salse J."/>
            <person name="Berges H."/>
            <person name="Guyot R."/>
            <person name="Gouzy J."/>
            <person name="Peret B."/>
        </authorList>
    </citation>
    <scope>NUCLEOTIDE SEQUENCE [LARGE SCALE GENOMIC DNA]</scope>
    <source>
        <strain evidence="2">cv. Amiga</strain>
    </source>
</reference>
<dbReference type="PANTHER" id="PTHR33390:SF4">
    <property type="entry name" value="STRESS UP-REGULATED NOD 19-RELATED"/>
    <property type="match status" value="1"/>
</dbReference>
<dbReference type="AlphaFoldDB" id="A0A6A4PMS5"/>
<dbReference type="InterPro" id="IPR011692">
    <property type="entry name" value="Stress_up-reg_Nod19"/>
</dbReference>
<organism evidence="1 2">
    <name type="scientific">Lupinus albus</name>
    <name type="common">White lupine</name>
    <name type="synonym">Lupinus termis</name>
    <dbReference type="NCBI Taxonomy" id="3870"/>
    <lineage>
        <taxon>Eukaryota</taxon>
        <taxon>Viridiplantae</taxon>
        <taxon>Streptophyta</taxon>
        <taxon>Embryophyta</taxon>
        <taxon>Tracheophyta</taxon>
        <taxon>Spermatophyta</taxon>
        <taxon>Magnoliopsida</taxon>
        <taxon>eudicotyledons</taxon>
        <taxon>Gunneridae</taxon>
        <taxon>Pentapetalae</taxon>
        <taxon>rosids</taxon>
        <taxon>fabids</taxon>
        <taxon>Fabales</taxon>
        <taxon>Fabaceae</taxon>
        <taxon>Papilionoideae</taxon>
        <taxon>50 kb inversion clade</taxon>
        <taxon>genistoids sensu lato</taxon>
        <taxon>core genistoids</taxon>
        <taxon>Genisteae</taxon>
        <taxon>Lupinus</taxon>
    </lineage>
</organism>
<dbReference type="Pfam" id="PF07712">
    <property type="entry name" value="SURNod19"/>
    <property type="match status" value="1"/>
</dbReference>
<proteinExistence type="predicted"/>